<dbReference type="Proteomes" id="UP000682733">
    <property type="component" value="Unassembled WGS sequence"/>
</dbReference>
<sequence length="134" mass="15467">MFEPLNFLKTGAKSDGLRSDPLGSARDHTEPFLLWCTLHYSFCMTQTDDYEHSSALGSENDDELNDDIDPNAFIDLYRRASLRHHQLFKKASLRPVVVQRASLRPSFGKRASLRPTFMGKRKRRSIPSYLVYDE</sequence>
<organism evidence="1 3">
    <name type="scientific">Didymodactylos carnosus</name>
    <dbReference type="NCBI Taxonomy" id="1234261"/>
    <lineage>
        <taxon>Eukaryota</taxon>
        <taxon>Metazoa</taxon>
        <taxon>Spiralia</taxon>
        <taxon>Gnathifera</taxon>
        <taxon>Rotifera</taxon>
        <taxon>Eurotatoria</taxon>
        <taxon>Bdelloidea</taxon>
        <taxon>Philodinida</taxon>
        <taxon>Philodinidae</taxon>
        <taxon>Didymodactylos</taxon>
    </lineage>
</organism>
<reference evidence="1" key="1">
    <citation type="submission" date="2021-02" db="EMBL/GenBank/DDBJ databases">
        <authorList>
            <person name="Nowell W R."/>
        </authorList>
    </citation>
    <scope>NUCLEOTIDE SEQUENCE</scope>
</reference>
<proteinExistence type="predicted"/>
<evidence type="ECO:0000313" key="3">
    <source>
        <dbReference type="Proteomes" id="UP000677228"/>
    </source>
</evidence>
<comment type="caution">
    <text evidence="1">The sequence shown here is derived from an EMBL/GenBank/DDBJ whole genome shotgun (WGS) entry which is preliminary data.</text>
</comment>
<name>A0A8S2DUL5_9BILA</name>
<accession>A0A8S2DUL5</accession>
<dbReference type="EMBL" id="CAJOBA010007629">
    <property type="protein sequence ID" value="CAF3807747.1"/>
    <property type="molecule type" value="Genomic_DNA"/>
</dbReference>
<gene>
    <name evidence="1" type="ORF">OVA965_LOCUS16411</name>
    <name evidence="2" type="ORF">TMI583_LOCUS16420</name>
</gene>
<protein>
    <submittedName>
        <fullName evidence="1">Uncharacterized protein</fullName>
    </submittedName>
</protein>
<dbReference type="EMBL" id="CAJNOK010007618">
    <property type="protein sequence ID" value="CAF1039562.1"/>
    <property type="molecule type" value="Genomic_DNA"/>
</dbReference>
<dbReference type="Proteomes" id="UP000677228">
    <property type="component" value="Unassembled WGS sequence"/>
</dbReference>
<evidence type="ECO:0000313" key="2">
    <source>
        <dbReference type="EMBL" id="CAF3807747.1"/>
    </source>
</evidence>
<evidence type="ECO:0000313" key="1">
    <source>
        <dbReference type="EMBL" id="CAF1039562.1"/>
    </source>
</evidence>
<dbReference type="AlphaFoldDB" id="A0A8S2DUL5"/>